<dbReference type="GO" id="GO:0006310">
    <property type="term" value="P:DNA recombination"/>
    <property type="evidence" value="ECO:0007669"/>
    <property type="project" value="UniProtKB-KW"/>
</dbReference>
<evidence type="ECO:0000313" key="12">
    <source>
        <dbReference type="Proteomes" id="UP000596660"/>
    </source>
</evidence>
<dbReference type="PANTHER" id="PTHR47642">
    <property type="entry name" value="ATP-DEPENDENT DNA HELICASE"/>
    <property type="match status" value="1"/>
</dbReference>
<comment type="similarity">
    <text evidence="9">Belongs to the helicase family.</text>
</comment>
<dbReference type="Gene3D" id="3.40.50.300">
    <property type="entry name" value="P-loop containing nucleotide triphosphate hydrolases"/>
    <property type="match status" value="1"/>
</dbReference>
<evidence type="ECO:0000313" key="11">
    <source>
        <dbReference type="EnsemblPlants" id="AUR62036633-RA:cds"/>
    </source>
</evidence>
<keyword evidence="7 9" id="KW-0234">DNA repair</keyword>
<dbReference type="InterPro" id="IPR051055">
    <property type="entry name" value="PIF1_helicase"/>
</dbReference>
<dbReference type="Proteomes" id="UP000596660">
    <property type="component" value="Unplaced"/>
</dbReference>
<evidence type="ECO:0000256" key="1">
    <source>
        <dbReference type="ARBA" id="ARBA00022741"/>
    </source>
</evidence>
<dbReference type="PANTHER" id="PTHR47642:SF5">
    <property type="entry name" value="ATP-DEPENDENT DNA HELICASE"/>
    <property type="match status" value="1"/>
</dbReference>
<evidence type="ECO:0000256" key="9">
    <source>
        <dbReference type="RuleBase" id="RU363044"/>
    </source>
</evidence>
<accession>A0A803MWQ3</accession>
<keyword evidence="4 9" id="KW-0347">Helicase</keyword>
<evidence type="ECO:0000256" key="3">
    <source>
        <dbReference type="ARBA" id="ARBA00022801"/>
    </source>
</evidence>
<dbReference type="Pfam" id="PF21530">
    <property type="entry name" value="Pif1_2B_dom"/>
    <property type="match status" value="1"/>
</dbReference>
<dbReference type="InterPro" id="IPR003593">
    <property type="entry name" value="AAA+_ATPase"/>
</dbReference>
<dbReference type="CDD" id="cd18809">
    <property type="entry name" value="SF1_C_RecD"/>
    <property type="match status" value="1"/>
</dbReference>
<evidence type="ECO:0000256" key="4">
    <source>
        <dbReference type="ARBA" id="ARBA00022806"/>
    </source>
</evidence>
<dbReference type="GO" id="GO:0016787">
    <property type="term" value="F:hydrolase activity"/>
    <property type="evidence" value="ECO:0007669"/>
    <property type="project" value="UniProtKB-KW"/>
</dbReference>
<dbReference type="SMART" id="SM00382">
    <property type="entry name" value="AAA"/>
    <property type="match status" value="1"/>
</dbReference>
<keyword evidence="6" id="KW-0238">DNA-binding</keyword>
<dbReference type="InterPro" id="IPR027417">
    <property type="entry name" value="P-loop_NTPase"/>
</dbReference>
<evidence type="ECO:0000256" key="6">
    <source>
        <dbReference type="ARBA" id="ARBA00023125"/>
    </source>
</evidence>
<dbReference type="SUPFAM" id="SSF52540">
    <property type="entry name" value="P-loop containing nucleoside triphosphate hydrolases"/>
    <property type="match status" value="2"/>
</dbReference>
<evidence type="ECO:0000259" key="10">
    <source>
        <dbReference type="SMART" id="SM00382"/>
    </source>
</evidence>
<organism evidence="11 12">
    <name type="scientific">Chenopodium quinoa</name>
    <name type="common">Quinoa</name>
    <dbReference type="NCBI Taxonomy" id="63459"/>
    <lineage>
        <taxon>Eukaryota</taxon>
        <taxon>Viridiplantae</taxon>
        <taxon>Streptophyta</taxon>
        <taxon>Embryophyta</taxon>
        <taxon>Tracheophyta</taxon>
        <taxon>Spermatophyta</taxon>
        <taxon>Magnoliopsida</taxon>
        <taxon>eudicotyledons</taxon>
        <taxon>Gunneridae</taxon>
        <taxon>Pentapetalae</taxon>
        <taxon>Caryophyllales</taxon>
        <taxon>Chenopodiaceae</taxon>
        <taxon>Chenopodioideae</taxon>
        <taxon>Atripliceae</taxon>
        <taxon>Chenopodium</taxon>
    </lineage>
</organism>
<keyword evidence="1 9" id="KW-0547">Nucleotide-binding</keyword>
<comment type="catalytic activity">
    <reaction evidence="9">
        <text>ATP + H2O = ADP + phosphate + H(+)</text>
        <dbReference type="Rhea" id="RHEA:13065"/>
        <dbReference type="ChEBI" id="CHEBI:15377"/>
        <dbReference type="ChEBI" id="CHEBI:15378"/>
        <dbReference type="ChEBI" id="CHEBI:30616"/>
        <dbReference type="ChEBI" id="CHEBI:43474"/>
        <dbReference type="ChEBI" id="CHEBI:456216"/>
        <dbReference type="EC" id="5.6.2.3"/>
    </reaction>
</comment>
<evidence type="ECO:0000256" key="5">
    <source>
        <dbReference type="ARBA" id="ARBA00022840"/>
    </source>
</evidence>
<comment type="cofactor">
    <cofactor evidence="9">
        <name>Mg(2+)</name>
        <dbReference type="ChEBI" id="CHEBI:18420"/>
    </cofactor>
</comment>
<dbReference type="Pfam" id="PF05970">
    <property type="entry name" value="PIF1"/>
    <property type="match status" value="1"/>
</dbReference>
<dbReference type="OMA" id="CVSESAM"/>
<keyword evidence="9" id="KW-0233">DNA recombination</keyword>
<dbReference type="Gramene" id="AUR62036633-RA">
    <property type="protein sequence ID" value="AUR62036633-RA:cds"/>
    <property type="gene ID" value="AUR62036633"/>
</dbReference>
<dbReference type="GO" id="GO:0006281">
    <property type="term" value="P:DNA repair"/>
    <property type="evidence" value="ECO:0007669"/>
    <property type="project" value="UniProtKB-KW"/>
</dbReference>
<dbReference type="EnsemblPlants" id="AUR62036633-RA">
    <property type="protein sequence ID" value="AUR62036633-RA:cds"/>
    <property type="gene ID" value="AUR62036633"/>
</dbReference>
<keyword evidence="3 9" id="KW-0378">Hydrolase</keyword>
<proteinExistence type="inferred from homology"/>
<reference evidence="11" key="2">
    <citation type="submission" date="2021-03" db="UniProtKB">
        <authorList>
            <consortium name="EnsemblPlants"/>
        </authorList>
    </citation>
    <scope>IDENTIFICATION</scope>
</reference>
<protein>
    <recommendedName>
        <fullName evidence="9">ATP-dependent DNA helicase</fullName>
        <ecNumber evidence="9">5.6.2.3</ecNumber>
    </recommendedName>
</protein>
<keyword evidence="8" id="KW-0413">Isomerase</keyword>
<dbReference type="AlphaFoldDB" id="A0A803MWQ3"/>
<dbReference type="InterPro" id="IPR010285">
    <property type="entry name" value="DNA_helicase_pif1-like_DEAD"/>
</dbReference>
<dbReference type="GO" id="GO:0005524">
    <property type="term" value="F:ATP binding"/>
    <property type="evidence" value="ECO:0007669"/>
    <property type="project" value="UniProtKB-KW"/>
</dbReference>
<dbReference type="EC" id="5.6.2.3" evidence="9"/>
<keyword evidence="12" id="KW-1185">Reference proteome</keyword>
<name>A0A803MWQ3_CHEQI</name>
<dbReference type="InterPro" id="IPR049163">
    <property type="entry name" value="Pif1-like_2B_dom"/>
</dbReference>
<evidence type="ECO:0000256" key="2">
    <source>
        <dbReference type="ARBA" id="ARBA00022763"/>
    </source>
</evidence>
<dbReference type="GO" id="GO:0043139">
    <property type="term" value="F:5'-3' DNA helicase activity"/>
    <property type="evidence" value="ECO:0007669"/>
    <property type="project" value="UniProtKB-EC"/>
</dbReference>
<evidence type="ECO:0000256" key="8">
    <source>
        <dbReference type="ARBA" id="ARBA00023235"/>
    </source>
</evidence>
<evidence type="ECO:0000256" key="7">
    <source>
        <dbReference type="ARBA" id="ARBA00023204"/>
    </source>
</evidence>
<sequence length="568" mass="63261">MLMQFSTSVVTFVRNYSTQIGTRFPIKKPQFANVRIPRISQVPNVEWTDEQLQVFEAVKRCESVFVTGSAGTGKTMLVQELIKTLRKMYGKRYVCVTAPTGVVACTLGGQTLHSFAGVGLAEADAEALLPRVYGNRWVCKRWTMVKALVIDEISMLVVSGDFLQLPPVNVDKNFDNRKVFAFEADSWDCSFQLQVGLKTIFRQTDPELIRLLQGIRRGELDDEGHELLMQRRCSEEPDGAVLRLFPRIEDVDRVNGARLEGVGEEIIFYEAYDSGEKNWIDQLDRGLAPKTLHLCKGARVILTVNLNVKKKLVNGATGTIIGFRKAIRGDIAKICADKLLPIVKFDSGCEMETGTRTWDLVMGDKKCATRMQLPLMLAWAMSVHKSQGMTVDRLHTNLSRAFGFRTIYVALSRLRTLDGLSFTSEIDPKKIKAHHKLSIYGSNEVDKIMSRLGFECGLREVKSLLDGSSVPRKKHFQKYEGVGWEVASMRVKVVLARAGGDKGGGGGWVNGDQLAMITSLSENGIPVADAYRVIRDQAGGEANLSFLQRDLYVALSGEKKEFDGCDTK</sequence>
<keyword evidence="5 9" id="KW-0067">ATP-binding</keyword>
<dbReference type="GO" id="GO:0000723">
    <property type="term" value="P:telomere maintenance"/>
    <property type="evidence" value="ECO:0007669"/>
    <property type="project" value="InterPro"/>
</dbReference>
<reference evidence="11" key="1">
    <citation type="journal article" date="2017" name="Nature">
        <title>The genome of Chenopodium quinoa.</title>
        <authorList>
            <person name="Jarvis D.E."/>
            <person name="Ho Y.S."/>
            <person name="Lightfoot D.J."/>
            <person name="Schmoeckel S.M."/>
            <person name="Li B."/>
            <person name="Borm T.J.A."/>
            <person name="Ohyanagi H."/>
            <person name="Mineta K."/>
            <person name="Michell C.T."/>
            <person name="Saber N."/>
            <person name="Kharbatia N.M."/>
            <person name="Rupper R.R."/>
            <person name="Sharp A.R."/>
            <person name="Dally N."/>
            <person name="Boughton B.A."/>
            <person name="Woo Y.H."/>
            <person name="Gao G."/>
            <person name="Schijlen E.G.W.M."/>
            <person name="Guo X."/>
            <person name="Momin A.A."/>
            <person name="Negrao S."/>
            <person name="Al-Babili S."/>
            <person name="Gehring C."/>
            <person name="Roessner U."/>
            <person name="Jung C."/>
            <person name="Murphy K."/>
            <person name="Arold S.T."/>
            <person name="Gojobori T."/>
            <person name="van der Linden C.G."/>
            <person name="van Loo E.N."/>
            <person name="Jellen E.N."/>
            <person name="Maughan P.J."/>
            <person name="Tester M."/>
        </authorList>
    </citation>
    <scope>NUCLEOTIDE SEQUENCE [LARGE SCALE GENOMIC DNA]</scope>
    <source>
        <strain evidence="11">cv. PI 614886</strain>
    </source>
</reference>
<feature type="domain" description="AAA+ ATPase" evidence="10">
    <location>
        <begin position="60"/>
        <end position="346"/>
    </location>
</feature>
<keyword evidence="2 9" id="KW-0227">DNA damage</keyword>